<sequence>MNSLVTTIAPAVVAVLTAAGAVIGLQFRDVDAYERRRNIWQWLLVLLAAAATLGAVGSASGVGSLIEATIMTVVGVAAVVLAHVLWRRRVPDAEPRNVAIATAAAACAVLVIVGVTTLTYTGNKGCRQADPLVQSSRASSGALMPTIEANQGPTVGDFTDWAKIIREQADQVTDGDVAQHAHRMGELAGQIADSVRSNDKAQHALLGKEYYDELGAILKKCQIQVTR</sequence>
<proteinExistence type="predicted"/>
<gene>
    <name evidence="2" type="ORF">HGA11_12465</name>
</gene>
<feature type="transmembrane region" description="Helical" evidence="1">
    <location>
        <begin position="39"/>
        <end position="59"/>
    </location>
</feature>
<reference evidence="2 3" key="1">
    <citation type="submission" date="2020-04" db="EMBL/GenBank/DDBJ databases">
        <title>MicrobeNet Type strains.</title>
        <authorList>
            <person name="Nicholson A.C."/>
        </authorList>
    </citation>
    <scope>NUCLEOTIDE SEQUENCE [LARGE SCALE GENOMIC DNA]</scope>
    <source>
        <strain evidence="2 3">ATCC 700731</strain>
    </source>
</reference>
<dbReference type="EMBL" id="JAAXPJ010000004">
    <property type="protein sequence ID" value="NKZ11795.1"/>
    <property type="molecule type" value="Genomic_DNA"/>
</dbReference>
<dbReference type="RefSeq" id="WP_044521159.1">
    <property type="nucleotide sequence ID" value="NZ_HG322952.1"/>
</dbReference>
<protein>
    <submittedName>
        <fullName evidence="2">Uncharacterized protein</fullName>
    </submittedName>
</protein>
<evidence type="ECO:0000313" key="3">
    <source>
        <dbReference type="Proteomes" id="UP000518188"/>
    </source>
</evidence>
<keyword evidence="1" id="KW-0472">Membrane</keyword>
<name>A0A7X6MNB6_9MYCO</name>
<evidence type="ECO:0000313" key="2">
    <source>
        <dbReference type="EMBL" id="NKZ11795.1"/>
    </source>
</evidence>
<evidence type="ECO:0000256" key="1">
    <source>
        <dbReference type="SAM" id="Phobius"/>
    </source>
</evidence>
<dbReference type="AlphaFoldDB" id="A0A7X6MNB6"/>
<feature type="transmembrane region" description="Helical" evidence="1">
    <location>
        <begin position="6"/>
        <end position="27"/>
    </location>
</feature>
<keyword evidence="1" id="KW-0812">Transmembrane</keyword>
<comment type="caution">
    <text evidence="2">The sequence shown here is derived from an EMBL/GenBank/DDBJ whole genome shotgun (WGS) entry which is preliminary data.</text>
</comment>
<keyword evidence="1" id="KW-1133">Transmembrane helix</keyword>
<feature type="transmembrane region" description="Helical" evidence="1">
    <location>
        <begin position="98"/>
        <end position="120"/>
    </location>
</feature>
<accession>A0A7X6MNB6</accession>
<dbReference type="Proteomes" id="UP000518188">
    <property type="component" value="Unassembled WGS sequence"/>
</dbReference>
<feature type="transmembrane region" description="Helical" evidence="1">
    <location>
        <begin position="65"/>
        <end position="86"/>
    </location>
</feature>
<organism evidence="2 3">
    <name type="scientific">Mycolicibacterium septicum DSM 44393</name>
    <dbReference type="NCBI Taxonomy" id="1341646"/>
    <lineage>
        <taxon>Bacteria</taxon>
        <taxon>Bacillati</taxon>
        <taxon>Actinomycetota</taxon>
        <taxon>Actinomycetes</taxon>
        <taxon>Mycobacteriales</taxon>
        <taxon>Mycobacteriaceae</taxon>
        <taxon>Mycolicibacterium</taxon>
    </lineage>
</organism>